<protein>
    <submittedName>
        <fullName evidence="2">Ankyrin repeat family protein</fullName>
    </submittedName>
</protein>
<dbReference type="AlphaFoldDB" id="A0A7J0G7L8"/>
<feature type="region of interest" description="Disordered" evidence="1">
    <location>
        <begin position="11"/>
        <end position="47"/>
    </location>
</feature>
<dbReference type="EMBL" id="BJWL01000018">
    <property type="protein sequence ID" value="GFZ06796.1"/>
    <property type="molecule type" value="Genomic_DNA"/>
</dbReference>
<sequence length="74" mass="7449">MTPPPYQIALAEASPSPSPSSAAAPASGLVETPGNGGSAGKKKVHSGDIDTQIGGTAYAVPDFDAEVAEIRRVW</sequence>
<keyword evidence="3" id="KW-1185">Reference proteome</keyword>
<evidence type="ECO:0000313" key="3">
    <source>
        <dbReference type="Proteomes" id="UP000585474"/>
    </source>
</evidence>
<proteinExistence type="predicted"/>
<dbReference type="Proteomes" id="UP000585474">
    <property type="component" value="Unassembled WGS sequence"/>
</dbReference>
<organism evidence="2 3">
    <name type="scientific">Actinidia rufa</name>
    <dbReference type="NCBI Taxonomy" id="165716"/>
    <lineage>
        <taxon>Eukaryota</taxon>
        <taxon>Viridiplantae</taxon>
        <taxon>Streptophyta</taxon>
        <taxon>Embryophyta</taxon>
        <taxon>Tracheophyta</taxon>
        <taxon>Spermatophyta</taxon>
        <taxon>Magnoliopsida</taxon>
        <taxon>eudicotyledons</taxon>
        <taxon>Gunneridae</taxon>
        <taxon>Pentapetalae</taxon>
        <taxon>asterids</taxon>
        <taxon>Ericales</taxon>
        <taxon>Actinidiaceae</taxon>
        <taxon>Actinidia</taxon>
    </lineage>
</organism>
<feature type="compositionally biased region" description="Low complexity" evidence="1">
    <location>
        <begin position="11"/>
        <end position="27"/>
    </location>
</feature>
<name>A0A7J0G7L8_9ERIC</name>
<comment type="caution">
    <text evidence="2">The sequence shown here is derived from an EMBL/GenBank/DDBJ whole genome shotgun (WGS) entry which is preliminary data.</text>
</comment>
<reference evidence="2 3" key="1">
    <citation type="submission" date="2019-07" db="EMBL/GenBank/DDBJ databases">
        <title>De Novo Assembly of kiwifruit Actinidia rufa.</title>
        <authorList>
            <person name="Sugita-Konishi S."/>
            <person name="Sato K."/>
            <person name="Mori E."/>
            <person name="Abe Y."/>
            <person name="Kisaki G."/>
            <person name="Hamano K."/>
            <person name="Suezawa K."/>
            <person name="Otani M."/>
            <person name="Fukuda T."/>
            <person name="Manabe T."/>
            <person name="Gomi K."/>
            <person name="Tabuchi M."/>
            <person name="Akimitsu K."/>
            <person name="Kataoka I."/>
        </authorList>
    </citation>
    <scope>NUCLEOTIDE SEQUENCE [LARGE SCALE GENOMIC DNA]</scope>
    <source>
        <strain evidence="3">cv. Fuchu</strain>
    </source>
</reference>
<evidence type="ECO:0000256" key="1">
    <source>
        <dbReference type="SAM" id="MobiDB-lite"/>
    </source>
</evidence>
<evidence type="ECO:0000313" key="2">
    <source>
        <dbReference type="EMBL" id="GFZ06796.1"/>
    </source>
</evidence>
<accession>A0A7J0G7L8</accession>
<gene>
    <name evidence="2" type="ORF">Acr_18g0009660</name>
</gene>